<protein>
    <recommendedName>
        <fullName evidence="3">DUF1585 domain-containing protein</fullName>
    </recommendedName>
</protein>
<sequence>MTGVKVSSKRAELKVVAEHIANGDYKAAARYITTTPDFLNVQIKNLSLRLSNKDESVKVGFNDFSALIVGVVRDNRDFREVLTSDYYYDVSGVANDDDPRTRFYNQNNFTPVETAFLDLTKVLTYKPRQQMVITSNDTPYMQKEKSTPVLTAANHPDPAGVLTTRTFAERNLGGGSNRRAVEFTLKQFLCVSMAEAADSSASDQYVGKDVERFPAGDYNKYLTSCKSCHSVMDGMRPAFAKMDYGNFTNSAATGIYSTVHGDFFNSNKIATKYSEYLTNVVNPSTTTVIPDLEKNQEESDYYKVRYNFLITRGSTPTQAATTMNGILNTIRDPQTVVELIADYRAKKQADLTIFRNNRNNAQYQADYVRTCLAHLGNTALTAKVQEERFLQCNLDSKKDMSVLYAYYTAILTADKVSATEIARLQGKLINRGRQSNVNLMAPYLQAKDQLRLFPRNVFDSETGVATKMNKGTYAYGFTVNSDNFVNNATLGSKSSFFGWRGANKTGGQGVKDFGRMISESRRFSQCMAKRVYESVCFKKLDTTQYTTLVRLGDRFEALNYNLKSLYQDIALDTSCGLVKEP</sequence>
<dbReference type="AlphaFoldDB" id="A0A150WEL9"/>
<dbReference type="EMBL" id="LUKF01000017">
    <property type="protein sequence ID" value="KYG61340.1"/>
    <property type="molecule type" value="Genomic_DNA"/>
</dbReference>
<dbReference type="OrthoDB" id="5753229at2"/>
<dbReference type="Proteomes" id="UP000075391">
    <property type="component" value="Unassembled WGS sequence"/>
</dbReference>
<evidence type="ECO:0000313" key="2">
    <source>
        <dbReference type="Proteomes" id="UP000075391"/>
    </source>
</evidence>
<evidence type="ECO:0000313" key="1">
    <source>
        <dbReference type="EMBL" id="KYG61340.1"/>
    </source>
</evidence>
<reference evidence="1 2" key="1">
    <citation type="submission" date="2016-03" db="EMBL/GenBank/DDBJ databases">
        <authorList>
            <person name="Ploux O."/>
        </authorList>
    </citation>
    <scope>NUCLEOTIDE SEQUENCE [LARGE SCALE GENOMIC DNA]</scope>
    <source>
        <strain evidence="1 2">BER2</strain>
    </source>
</reference>
<accession>A0A150WEL9</accession>
<organism evidence="1 2">
    <name type="scientific">Bdellovibrio bacteriovorus</name>
    <dbReference type="NCBI Taxonomy" id="959"/>
    <lineage>
        <taxon>Bacteria</taxon>
        <taxon>Pseudomonadati</taxon>
        <taxon>Bdellovibrionota</taxon>
        <taxon>Bdellovibrionia</taxon>
        <taxon>Bdellovibrionales</taxon>
        <taxon>Pseudobdellovibrionaceae</taxon>
        <taxon>Bdellovibrio</taxon>
    </lineage>
</organism>
<comment type="caution">
    <text evidence="1">The sequence shown here is derived from an EMBL/GenBank/DDBJ whole genome shotgun (WGS) entry which is preliminary data.</text>
</comment>
<proteinExistence type="predicted"/>
<gene>
    <name evidence="1" type="ORF">AZI85_10075</name>
</gene>
<name>A0A150WEL9_BDEBC</name>
<evidence type="ECO:0008006" key="3">
    <source>
        <dbReference type="Google" id="ProtNLM"/>
    </source>
</evidence>